<protein>
    <submittedName>
        <fullName evidence="2">Uncharacterized protein</fullName>
    </submittedName>
</protein>
<dbReference type="EMBL" id="LXQA010776385">
    <property type="protein sequence ID" value="MCI70455.1"/>
    <property type="molecule type" value="Genomic_DNA"/>
</dbReference>
<name>A0A392UFE6_9FABA</name>
<evidence type="ECO:0000256" key="1">
    <source>
        <dbReference type="SAM" id="MobiDB-lite"/>
    </source>
</evidence>
<dbReference type="Proteomes" id="UP000265520">
    <property type="component" value="Unassembled WGS sequence"/>
</dbReference>
<comment type="caution">
    <text evidence="2">The sequence shown here is derived from an EMBL/GenBank/DDBJ whole genome shotgun (WGS) entry which is preliminary data.</text>
</comment>
<feature type="non-terminal residue" evidence="2">
    <location>
        <position position="1"/>
    </location>
</feature>
<evidence type="ECO:0000313" key="3">
    <source>
        <dbReference type="Proteomes" id="UP000265520"/>
    </source>
</evidence>
<proteinExistence type="predicted"/>
<accession>A0A392UFE6</accession>
<dbReference type="AlphaFoldDB" id="A0A392UFE6"/>
<keyword evidence="3" id="KW-1185">Reference proteome</keyword>
<feature type="region of interest" description="Disordered" evidence="1">
    <location>
        <begin position="1"/>
        <end position="32"/>
    </location>
</feature>
<feature type="compositionally biased region" description="Low complexity" evidence="1">
    <location>
        <begin position="1"/>
        <end position="12"/>
    </location>
</feature>
<evidence type="ECO:0000313" key="2">
    <source>
        <dbReference type="EMBL" id="MCI70455.1"/>
    </source>
</evidence>
<sequence length="32" mass="3287">SVSSPSAEASSPFLGTSMEMRSFPPDASSLIL</sequence>
<organism evidence="2 3">
    <name type="scientific">Trifolium medium</name>
    <dbReference type="NCBI Taxonomy" id="97028"/>
    <lineage>
        <taxon>Eukaryota</taxon>
        <taxon>Viridiplantae</taxon>
        <taxon>Streptophyta</taxon>
        <taxon>Embryophyta</taxon>
        <taxon>Tracheophyta</taxon>
        <taxon>Spermatophyta</taxon>
        <taxon>Magnoliopsida</taxon>
        <taxon>eudicotyledons</taxon>
        <taxon>Gunneridae</taxon>
        <taxon>Pentapetalae</taxon>
        <taxon>rosids</taxon>
        <taxon>fabids</taxon>
        <taxon>Fabales</taxon>
        <taxon>Fabaceae</taxon>
        <taxon>Papilionoideae</taxon>
        <taxon>50 kb inversion clade</taxon>
        <taxon>NPAAA clade</taxon>
        <taxon>Hologalegina</taxon>
        <taxon>IRL clade</taxon>
        <taxon>Trifolieae</taxon>
        <taxon>Trifolium</taxon>
    </lineage>
</organism>
<reference evidence="2 3" key="1">
    <citation type="journal article" date="2018" name="Front. Plant Sci.">
        <title>Red Clover (Trifolium pratense) and Zigzag Clover (T. medium) - A Picture of Genomic Similarities and Differences.</title>
        <authorList>
            <person name="Dluhosova J."/>
            <person name="Istvanek J."/>
            <person name="Nedelnik J."/>
            <person name="Repkova J."/>
        </authorList>
    </citation>
    <scope>NUCLEOTIDE SEQUENCE [LARGE SCALE GENOMIC DNA]</scope>
    <source>
        <strain evidence="3">cv. 10/8</strain>
        <tissue evidence="2">Leaf</tissue>
    </source>
</reference>